<comment type="similarity">
    <text evidence="8">Belongs to the class-I aminoacyl-tRNA synthetase family. TyrS type 1 subfamily.</text>
</comment>
<evidence type="ECO:0000256" key="2">
    <source>
        <dbReference type="ARBA" id="ARBA00022741"/>
    </source>
</evidence>
<feature type="short sequence motif" description="'HIGH' region" evidence="8">
    <location>
        <begin position="47"/>
        <end position="56"/>
    </location>
</feature>
<keyword evidence="3 8" id="KW-0067">ATP-binding</keyword>
<evidence type="ECO:0000256" key="4">
    <source>
        <dbReference type="ARBA" id="ARBA00022884"/>
    </source>
</evidence>
<dbReference type="CDD" id="cd00165">
    <property type="entry name" value="S4"/>
    <property type="match status" value="1"/>
</dbReference>
<dbReference type="FunFam" id="3.10.290.10:FF:000014">
    <property type="entry name" value="Tyrosine--tRNA ligase"/>
    <property type="match status" value="1"/>
</dbReference>
<dbReference type="InterPro" id="IPR024088">
    <property type="entry name" value="Tyr-tRNA-ligase_bac-type"/>
</dbReference>
<evidence type="ECO:0000259" key="10">
    <source>
        <dbReference type="SMART" id="SM00363"/>
    </source>
</evidence>
<dbReference type="InterPro" id="IPR036986">
    <property type="entry name" value="S4_RNA-bd_sf"/>
</dbReference>
<dbReference type="AlphaFoldDB" id="A0A5B8XNM8"/>
<dbReference type="Pfam" id="PF22421">
    <property type="entry name" value="SYY_C-terminal"/>
    <property type="match status" value="1"/>
</dbReference>
<dbReference type="InterPro" id="IPR014729">
    <property type="entry name" value="Rossmann-like_a/b/a_fold"/>
</dbReference>
<dbReference type="SMART" id="SM00363">
    <property type="entry name" value="S4"/>
    <property type="match status" value="1"/>
</dbReference>
<feature type="binding site" evidence="8">
    <location>
        <position position="195"/>
    </location>
    <ligand>
        <name>L-tyrosine</name>
        <dbReference type="ChEBI" id="CHEBI:58315"/>
    </ligand>
</feature>
<dbReference type="PRINTS" id="PR01040">
    <property type="entry name" value="TRNASYNTHTYR"/>
</dbReference>
<comment type="function">
    <text evidence="8">Catalyzes the attachment of tyrosine to tRNA(Tyr) in a two-step reaction: tyrosine is first activated by ATP to form Tyr-AMP and then transferred to the acceptor end of tRNA(Tyr).</text>
</comment>
<dbReference type="SUPFAM" id="SSF52374">
    <property type="entry name" value="Nucleotidylyl transferase"/>
    <property type="match status" value="1"/>
</dbReference>
<comment type="catalytic activity">
    <reaction evidence="7 8">
        <text>tRNA(Tyr) + L-tyrosine + ATP = L-tyrosyl-tRNA(Tyr) + AMP + diphosphate + H(+)</text>
        <dbReference type="Rhea" id="RHEA:10220"/>
        <dbReference type="Rhea" id="RHEA-COMP:9706"/>
        <dbReference type="Rhea" id="RHEA-COMP:9707"/>
        <dbReference type="ChEBI" id="CHEBI:15378"/>
        <dbReference type="ChEBI" id="CHEBI:30616"/>
        <dbReference type="ChEBI" id="CHEBI:33019"/>
        <dbReference type="ChEBI" id="CHEBI:58315"/>
        <dbReference type="ChEBI" id="CHEBI:78442"/>
        <dbReference type="ChEBI" id="CHEBI:78536"/>
        <dbReference type="ChEBI" id="CHEBI:456215"/>
        <dbReference type="EC" id="6.1.1.1"/>
    </reaction>
</comment>
<dbReference type="GO" id="GO:0003723">
    <property type="term" value="F:RNA binding"/>
    <property type="evidence" value="ECO:0007669"/>
    <property type="project" value="UniProtKB-KW"/>
</dbReference>
<accession>A0A5B8XNM8</accession>
<name>A0A5B8XNM8_9DELT</name>
<organism evidence="11 12">
    <name type="scientific">Microvenator marinus</name>
    <dbReference type="NCBI Taxonomy" id="2600177"/>
    <lineage>
        <taxon>Bacteria</taxon>
        <taxon>Deltaproteobacteria</taxon>
        <taxon>Bradymonadales</taxon>
        <taxon>Microvenatoraceae</taxon>
        <taxon>Microvenator</taxon>
    </lineage>
</organism>
<dbReference type="RefSeq" id="WP_146958526.1">
    <property type="nucleotide sequence ID" value="NZ_CP042467.1"/>
</dbReference>
<evidence type="ECO:0000256" key="6">
    <source>
        <dbReference type="ARBA" id="ARBA00023146"/>
    </source>
</evidence>
<dbReference type="PANTHER" id="PTHR11766:SF0">
    <property type="entry name" value="TYROSINE--TRNA LIGASE, MITOCHONDRIAL"/>
    <property type="match status" value="1"/>
</dbReference>
<dbReference type="NCBIfam" id="TIGR00234">
    <property type="entry name" value="tyrS"/>
    <property type="match status" value="1"/>
</dbReference>
<dbReference type="SUPFAM" id="SSF55174">
    <property type="entry name" value="Alpha-L RNA-binding motif"/>
    <property type="match status" value="1"/>
</dbReference>
<evidence type="ECO:0000256" key="3">
    <source>
        <dbReference type="ARBA" id="ARBA00022840"/>
    </source>
</evidence>
<evidence type="ECO:0000256" key="7">
    <source>
        <dbReference type="ARBA" id="ARBA00048248"/>
    </source>
</evidence>
<keyword evidence="5 8" id="KW-0648">Protein biosynthesis</keyword>
<dbReference type="GO" id="GO:0004831">
    <property type="term" value="F:tyrosine-tRNA ligase activity"/>
    <property type="evidence" value="ECO:0007669"/>
    <property type="project" value="UniProtKB-UniRule"/>
</dbReference>
<gene>
    <name evidence="8" type="primary">tyrS</name>
    <name evidence="11" type="ORF">FRD01_06220</name>
</gene>
<dbReference type="GO" id="GO:0005524">
    <property type="term" value="F:ATP binding"/>
    <property type="evidence" value="ECO:0007669"/>
    <property type="project" value="UniProtKB-UniRule"/>
</dbReference>
<dbReference type="FunFam" id="1.10.240.10:FF:000001">
    <property type="entry name" value="Tyrosine--tRNA ligase"/>
    <property type="match status" value="1"/>
</dbReference>
<evidence type="ECO:0000256" key="5">
    <source>
        <dbReference type="ARBA" id="ARBA00022917"/>
    </source>
</evidence>
<feature type="binding site" evidence="8">
    <location>
        <position position="42"/>
    </location>
    <ligand>
        <name>L-tyrosine</name>
        <dbReference type="ChEBI" id="CHEBI:58315"/>
    </ligand>
</feature>
<dbReference type="PROSITE" id="PS00178">
    <property type="entry name" value="AA_TRNA_LIGASE_I"/>
    <property type="match status" value="1"/>
</dbReference>
<protein>
    <recommendedName>
        <fullName evidence="8">Tyrosine--tRNA ligase</fullName>
        <ecNumber evidence="8">6.1.1.1</ecNumber>
    </recommendedName>
    <alternativeName>
        <fullName evidence="8">Tyrosyl-tRNA synthetase</fullName>
        <shortName evidence="8">TyrRS</shortName>
    </alternativeName>
</protein>
<dbReference type="HAMAP" id="MF_02006">
    <property type="entry name" value="Tyr_tRNA_synth_type1"/>
    <property type="match status" value="1"/>
</dbReference>
<dbReference type="Gene3D" id="3.40.50.620">
    <property type="entry name" value="HUPs"/>
    <property type="match status" value="1"/>
</dbReference>
<dbReference type="Pfam" id="PF00579">
    <property type="entry name" value="tRNA-synt_1b"/>
    <property type="match status" value="1"/>
</dbReference>
<keyword evidence="2 8" id="KW-0547">Nucleotide-binding</keyword>
<dbReference type="EMBL" id="CP042467">
    <property type="protein sequence ID" value="QED26841.1"/>
    <property type="molecule type" value="Genomic_DNA"/>
</dbReference>
<dbReference type="GO" id="GO:0006437">
    <property type="term" value="P:tyrosyl-tRNA aminoacylation"/>
    <property type="evidence" value="ECO:0007669"/>
    <property type="project" value="UniProtKB-UniRule"/>
</dbReference>
<dbReference type="OrthoDB" id="9804243at2"/>
<evidence type="ECO:0000313" key="11">
    <source>
        <dbReference type="EMBL" id="QED26841.1"/>
    </source>
</evidence>
<evidence type="ECO:0000256" key="1">
    <source>
        <dbReference type="ARBA" id="ARBA00022598"/>
    </source>
</evidence>
<dbReference type="InterPro" id="IPR001412">
    <property type="entry name" value="aa-tRNA-synth_I_CS"/>
</dbReference>
<dbReference type="InterPro" id="IPR054608">
    <property type="entry name" value="SYY-like_C"/>
</dbReference>
<keyword evidence="6 8" id="KW-0030">Aminoacyl-tRNA synthetase</keyword>
<feature type="domain" description="RNA-binding S4" evidence="10">
    <location>
        <begin position="379"/>
        <end position="441"/>
    </location>
</feature>
<feature type="binding site" evidence="8">
    <location>
        <position position="256"/>
    </location>
    <ligand>
        <name>ATP</name>
        <dbReference type="ChEBI" id="CHEBI:30616"/>
    </ligand>
</feature>
<feature type="short sequence motif" description="'KMSKS' region" evidence="8">
    <location>
        <begin position="253"/>
        <end position="257"/>
    </location>
</feature>
<dbReference type="PROSITE" id="PS50889">
    <property type="entry name" value="S4"/>
    <property type="match status" value="1"/>
</dbReference>
<dbReference type="CDD" id="cd00805">
    <property type="entry name" value="TyrRS_core"/>
    <property type="match status" value="1"/>
</dbReference>
<evidence type="ECO:0000256" key="8">
    <source>
        <dbReference type="HAMAP-Rule" id="MF_02006"/>
    </source>
</evidence>
<comment type="subcellular location">
    <subcellularLocation>
        <location evidence="8">Cytoplasm</location>
    </subcellularLocation>
</comment>
<dbReference type="InterPro" id="IPR002305">
    <property type="entry name" value="aa-tRNA-synth_Ic"/>
</dbReference>
<feature type="binding site" evidence="8">
    <location>
        <position position="191"/>
    </location>
    <ligand>
        <name>L-tyrosine</name>
        <dbReference type="ChEBI" id="CHEBI:58315"/>
    </ligand>
</feature>
<reference evidence="11 12" key="1">
    <citation type="submission" date="2019-08" db="EMBL/GenBank/DDBJ databases">
        <authorList>
            <person name="Liang Q."/>
        </authorList>
    </citation>
    <scope>NUCLEOTIDE SEQUENCE [LARGE SCALE GENOMIC DNA]</scope>
    <source>
        <strain evidence="11 12">V1718</strain>
    </source>
</reference>
<proteinExistence type="inferred from homology"/>
<evidence type="ECO:0000256" key="9">
    <source>
        <dbReference type="PROSITE-ProRule" id="PRU00182"/>
    </source>
</evidence>
<dbReference type="PANTHER" id="PTHR11766">
    <property type="entry name" value="TYROSYL-TRNA SYNTHETASE"/>
    <property type="match status" value="1"/>
</dbReference>
<dbReference type="InterPro" id="IPR002942">
    <property type="entry name" value="S4_RNA-bd"/>
</dbReference>
<dbReference type="KEGG" id="bbae:FRD01_06220"/>
<keyword evidence="8" id="KW-0963">Cytoplasm</keyword>
<dbReference type="GO" id="GO:0005829">
    <property type="term" value="C:cytosol"/>
    <property type="evidence" value="ECO:0007669"/>
    <property type="project" value="TreeGrafter"/>
</dbReference>
<dbReference type="InterPro" id="IPR002307">
    <property type="entry name" value="Tyr-tRNA-ligase"/>
</dbReference>
<comment type="subunit">
    <text evidence="8">Homodimer.</text>
</comment>
<dbReference type="Gene3D" id="3.10.290.10">
    <property type="entry name" value="RNA-binding S4 domain"/>
    <property type="match status" value="1"/>
</dbReference>
<dbReference type="Gene3D" id="1.10.240.10">
    <property type="entry name" value="Tyrosyl-Transfer RNA Synthetase"/>
    <property type="match status" value="1"/>
</dbReference>
<keyword evidence="4 9" id="KW-0694">RNA-binding</keyword>
<keyword evidence="1 8" id="KW-0436">Ligase</keyword>
<sequence length="446" mass="49643">MTYKSSVLEDLAWRGLIFQTTHEELDQALLEAEQAGEGLALYCGFDPSADSLHIGNLLAIFVLANFRRHGHSPIALAGGATGLIGDPSGKSDERNLLTEETITKNLEGISAQLREILDRAMTLHPETRKAAADAGEIPVVNNADWIKPWSFIGFLRDVGKNFRVNTMLQKDSVKSRLEQREQGLSYTEFSYMLIQAYDFLHLYRETGCRLQVGGSDQWGNITAGTDLIGRMESNEKKAFGLTFPLITSASGQKLGKSEKGATYLAPERNSPYEFYQYWVNRDDADVPRFLRMFTFLPRERVDELSGLVERGENRGEAQRELAWEVTRLVHGDEGAEKAIRASRMMFGEKIEDLSDAEFQAIFADVPSTEITREQLEAGVPLFELFVLTGLTKSNGEARRLLDQGGVYVNNTRIDDSGYVVGVSDLVSANALVLRAGKKKYHVVSVS</sequence>
<dbReference type="Proteomes" id="UP000321595">
    <property type="component" value="Chromosome"/>
</dbReference>
<dbReference type="InterPro" id="IPR024107">
    <property type="entry name" value="Tyr-tRNA-ligase_bac_1"/>
</dbReference>
<dbReference type="EC" id="6.1.1.1" evidence="8"/>
<evidence type="ECO:0000313" key="12">
    <source>
        <dbReference type="Proteomes" id="UP000321595"/>
    </source>
</evidence>
<keyword evidence="12" id="KW-1185">Reference proteome</keyword>